<dbReference type="Gene3D" id="2.130.10.10">
    <property type="entry name" value="YVTN repeat-like/Quinoprotein amine dehydrogenase"/>
    <property type="match status" value="2"/>
</dbReference>
<keyword evidence="4" id="KW-0808">Transferase</keyword>
<dbReference type="InterPro" id="IPR003661">
    <property type="entry name" value="HisK_dim/P_dom"/>
</dbReference>
<dbReference type="Gene3D" id="1.10.287.130">
    <property type="match status" value="1"/>
</dbReference>
<evidence type="ECO:0000259" key="13">
    <source>
        <dbReference type="PROSITE" id="PS01124"/>
    </source>
</evidence>
<evidence type="ECO:0000256" key="11">
    <source>
        <dbReference type="ARBA" id="ARBA00023163"/>
    </source>
</evidence>
<dbReference type="CDD" id="cd17574">
    <property type="entry name" value="REC_OmpR"/>
    <property type="match status" value="1"/>
</dbReference>
<dbReference type="FunFam" id="3.30.565.10:FF:000037">
    <property type="entry name" value="Hybrid sensor histidine kinase/response regulator"/>
    <property type="match status" value="1"/>
</dbReference>
<dbReference type="Gene3D" id="3.30.565.10">
    <property type="entry name" value="Histidine kinase-like ATPase, C-terminal domain"/>
    <property type="match status" value="1"/>
</dbReference>
<dbReference type="Pfam" id="PF12833">
    <property type="entry name" value="HTH_18"/>
    <property type="match status" value="1"/>
</dbReference>
<dbReference type="Pfam" id="PF07495">
    <property type="entry name" value="Y_Y_Y"/>
    <property type="match status" value="1"/>
</dbReference>
<dbReference type="PANTHER" id="PTHR43547:SF2">
    <property type="entry name" value="HYBRID SIGNAL TRANSDUCTION HISTIDINE KINASE C"/>
    <property type="match status" value="1"/>
</dbReference>
<proteinExistence type="predicted"/>
<accession>A0A9X2XZ36</accession>
<keyword evidence="3 12" id="KW-0597">Phosphoprotein</keyword>
<keyword evidence="7" id="KW-0067">ATP-binding</keyword>
<keyword evidence="8" id="KW-0902">Two-component regulatory system</keyword>
<dbReference type="InterPro" id="IPR011123">
    <property type="entry name" value="Y_Y_Y"/>
</dbReference>
<dbReference type="GO" id="GO:0005524">
    <property type="term" value="F:ATP binding"/>
    <property type="evidence" value="ECO:0007669"/>
    <property type="project" value="UniProtKB-KW"/>
</dbReference>
<dbReference type="InterPro" id="IPR036890">
    <property type="entry name" value="HATPase_C_sf"/>
</dbReference>
<dbReference type="GO" id="GO:0000155">
    <property type="term" value="F:phosphorelay sensor kinase activity"/>
    <property type="evidence" value="ECO:0007669"/>
    <property type="project" value="InterPro"/>
</dbReference>
<dbReference type="InterPro" id="IPR036097">
    <property type="entry name" value="HisK_dim/P_sf"/>
</dbReference>
<evidence type="ECO:0000256" key="7">
    <source>
        <dbReference type="ARBA" id="ARBA00022840"/>
    </source>
</evidence>
<dbReference type="Proteomes" id="UP001155483">
    <property type="component" value="Unassembled WGS sequence"/>
</dbReference>
<evidence type="ECO:0000256" key="5">
    <source>
        <dbReference type="ARBA" id="ARBA00022741"/>
    </source>
</evidence>
<protein>
    <recommendedName>
        <fullName evidence="2">histidine kinase</fullName>
        <ecNumber evidence="2">2.7.13.3</ecNumber>
    </recommendedName>
</protein>
<feature type="domain" description="HTH araC/xylS-type" evidence="13">
    <location>
        <begin position="1273"/>
        <end position="1372"/>
    </location>
</feature>
<dbReference type="Gene3D" id="3.40.50.2300">
    <property type="match status" value="1"/>
</dbReference>
<evidence type="ECO:0000256" key="8">
    <source>
        <dbReference type="ARBA" id="ARBA00023012"/>
    </source>
</evidence>
<dbReference type="Gene3D" id="1.10.10.60">
    <property type="entry name" value="Homeodomain-like"/>
    <property type="match status" value="1"/>
</dbReference>
<dbReference type="SMART" id="SM00388">
    <property type="entry name" value="HisKA"/>
    <property type="match status" value="1"/>
</dbReference>
<reference evidence="16" key="1">
    <citation type="submission" date="2022-09" db="EMBL/GenBank/DDBJ databases">
        <authorList>
            <person name="Yuan C."/>
            <person name="Ke Z."/>
        </authorList>
    </citation>
    <scope>NUCLEOTIDE SEQUENCE</scope>
    <source>
        <strain evidence="16">LB-8</strain>
    </source>
</reference>
<dbReference type="SMART" id="SM00448">
    <property type="entry name" value="REC"/>
    <property type="match status" value="1"/>
</dbReference>
<evidence type="ECO:0000259" key="14">
    <source>
        <dbReference type="PROSITE" id="PS50109"/>
    </source>
</evidence>
<dbReference type="InterPro" id="IPR011110">
    <property type="entry name" value="Reg_prop"/>
</dbReference>
<dbReference type="GO" id="GO:0043565">
    <property type="term" value="F:sequence-specific DNA binding"/>
    <property type="evidence" value="ECO:0007669"/>
    <property type="project" value="InterPro"/>
</dbReference>
<evidence type="ECO:0000313" key="16">
    <source>
        <dbReference type="EMBL" id="MCU7550188.1"/>
    </source>
</evidence>
<dbReference type="Pfam" id="PF00512">
    <property type="entry name" value="HisKA"/>
    <property type="match status" value="1"/>
</dbReference>
<gene>
    <name evidence="16" type="ORF">OCK74_13775</name>
</gene>
<dbReference type="EMBL" id="JAOTIF010000010">
    <property type="protein sequence ID" value="MCU7550188.1"/>
    <property type="molecule type" value="Genomic_DNA"/>
</dbReference>
<keyword evidence="9" id="KW-0805">Transcription regulation</keyword>
<feature type="domain" description="Response regulatory" evidence="15">
    <location>
        <begin position="1127"/>
        <end position="1241"/>
    </location>
</feature>
<feature type="domain" description="Histidine kinase" evidence="14">
    <location>
        <begin position="858"/>
        <end position="1076"/>
    </location>
</feature>
<evidence type="ECO:0000256" key="9">
    <source>
        <dbReference type="ARBA" id="ARBA00023015"/>
    </source>
</evidence>
<evidence type="ECO:0000313" key="17">
    <source>
        <dbReference type="Proteomes" id="UP001155483"/>
    </source>
</evidence>
<dbReference type="InterPro" id="IPR003594">
    <property type="entry name" value="HATPase_dom"/>
</dbReference>
<dbReference type="Pfam" id="PF00072">
    <property type="entry name" value="Response_reg"/>
    <property type="match status" value="1"/>
</dbReference>
<dbReference type="RefSeq" id="WP_279297627.1">
    <property type="nucleotide sequence ID" value="NZ_JAOTIF010000010.1"/>
</dbReference>
<dbReference type="InterPro" id="IPR011006">
    <property type="entry name" value="CheY-like_superfamily"/>
</dbReference>
<dbReference type="InterPro" id="IPR018062">
    <property type="entry name" value="HTH_AraC-typ_CS"/>
</dbReference>
<comment type="catalytic activity">
    <reaction evidence="1">
        <text>ATP + protein L-histidine = ADP + protein N-phospho-L-histidine.</text>
        <dbReference type="EC" id="2.7.13.3"/>
    </reaction>
</comment>
<dbReference type="SUPFAM" id="SSF46689">
    <property type="entry name" value="Homeodomain-like"/>
    <property type="match status" value="1"/>
</dbReference>
<evidence type="ECO:0000256" key="3">
    <source>
        <dbReference type="ARBA" id="ARBA00022553"/>
    </source>
</evidence>
<dbReference type="PROSITE" id="PS01124">
    <property type="entry name" value="HTH_ARAC_FAMILY_2"/>
    <property type="match status" value="1"/>
</dbReference>
<evidence type="ECO:0000256" key="10">
    <source>
        <dbReference type="ARBA" id="ARBA00023125"/>
    </source>
</evidence>
<keyword evidence="5" id="KW-0547">Nucleotide-binding</keyword>
<evidence type="ECO:0000256" key="2">
    <source>
        <dbReference type="ARBA" id="ARBA00012438"/>
    </source>
</evidence>
<dbReference type="GO" id="GO:0003700">
    <property type="term" value="F:DNA-binding transcription factor activity"/>
    <property type="evidence" value="ECO:0007669"/>
    <property type="project" value="InterPro"/>
</dbReference>
<keyword evidence="17" id="KW-1185">Reference proteome</keyword>
<dbReference type="InterPro" id="IPR005467">
    <property type="entry name" value="His_kinase_dom"/>
</dbReference>
<dbReference type="PROSITE" id="PS00041">
    <property type="entry name" value="HTH_ARAC_FAMILY_1"/>
    <property type="match status" value="1"/>
</dbReference>
<keyword evidence="10" id="KW-0238">DNA-binding</keyword>
<dbReference type="CDD" id="cd00146">
    <property type="entry name" value="PKD"/>
    <property type="match status" value="1"/>
</dbReference>
<dbReference type="Pfam" id="PF02518">
    <property type="entry name" value="HATPase_c"/>
    <property type="match status" value="1"/>
</dbReference>
<keyword evidence="6" id="KW-0418">Kinase</keyword>
<keyword evidence="11" id="KW-0804">Transcription</keyword>
<evidence type="ECO:0000256" key="12">
    <source>
        <dbReference type="PROSITE-ProRule" id="PRU00169"/>
    </source>
</evidence>
<dbReference type="CDD" id="cd00075">
    <property type="entry name" value="HATPase"/>
    <property type="match status" value="1"/>
</dbReference>
<feature type="modified residue" description="4-aspartylphosphate" evidence="12">
    <location>
        <position position="1174"/>
    </location>
</feature>
<dbReference type="SMART" id="SM00387">
    <property type="entry name" value="HATPase_c"/>
    <property type="match status" value="1"/>
</dbReference>
<dbReference type="PRINTS" id="PR00344">
    <property type="entry name" value="BCTRLSENSOR"/>
</dbReference>
<dbReference type="SUPFAM" id="SSF63829">
    <property type="entry name" value="Calcium-dependent phosphotriesterase"/>
    <property type="match status" value="3"/>
</dbReference>
<name>A0A9X2XZ36_9BACT</name>
<dbReference type="InterPro" id="IPR001789">
    <property type="entry name" value="Sig_transdc_resp-reg_receiver"/>
</dbReference>
<evidence type="ECO:0000256" key="6">
    <source>
        <dbReference type="ARBA" id="ARBA00022777"/>
    </source>
</evidence>
<dbReference type="InterPro" id="IPR013783">
    <property type="entry name" value="Ig-like_fold"/>
</dbReference>
<reference evidence="16" key="2">
    <citation type="submission" date="2023-04" db="EMBL/GenBank/DDBJ databases">
        <title>Paracnuella aquatica gen. nov., sp. nov., a member of the family Chitinophagaceae isolated from a hot spring.</title>
        <authorList>
            <person name="Wang C."/>
        </authorList>
    </citation>
    <scope>NUCLEOTIDE SEQUENCE</scope>
    <source>
        <strain evidence="16">LB-8</strain>
    </source>
</reference>
<evidence type="ECO:0000256" key="4">
    <source>
        <dbReference type="ARBA" id="ARBA00022679"/>
    </source>
</evidence>
<dbReference type="InterPro" id="IPR009057">
    <property type="entry name" value="Homeodomain-like_sf"/>
</dbReference>
<dbReference type="PROSITE" id="PS50109">
    <property type="entry name" value="HIS_KIN"/>
    <property type="match status" value="1"/>
</dbReference>
<dbReference type="InterPro" id="IPR015943">
    <property type="entry name" value="WD40/YVTN_repeat-like_dom_sf"/>
</dbReference>
<dbReference type="Gene3D" id="2.60.40.10">
    <property type="entry name" value="Immunoglobulins"/>
    <property type="match status" value="1"/>
</dbReference>
<sequence>MRIECKVYVVVFIIIQLLYTGNLQATDHPPISYLGIERGLSNNSVRSIYQDHNGFMWFGTYDGLNRFDGYEFKVFRNKLGDTSSLPHNYIYTISEDTQNNLWIGTGQGIGIYNQLTSRFKPAYFLPYGSRKEEKITWSVNSIKTDTKGNVLIGTDGRGLIIRYKNSDIAVQIPCNYIQGKSYYSVQSIKIDKKQRTWLFIRDVGLCLLDNSSHQMRLVNNSLVTSNCMESDDQDNLWIGTANGVYKYSIASNSLVKLYNEESKKLTSDMIASLYYDQQHKLWIGTEGGGVNILNTKTEEINYLLLGANKNESSRESVFTIYEDRESRKWMGTLNDGIIKIEAHNNKFQTIAHDPLNTNSLVNNFVYSFYEDADKNLWIGTDGGGFSIWNRKQNRFDNFKYEPGNPYSLSNNLVSCIRKDYLNDIWIATYGGGINKFNKATGTFKHYKCINDVTGTENKVAKLIYEDRDKDLWVTTFRQGKLYRFNREQDRFEVFDQQLNDLVSLTEDRYGTMWAGNPSQLIKIDKHGKKLTYFDLGKPVRAIFEDRGGNFWVGTEGGGLILFDRQQGKISVRYSDANGLSNNAVLSILEDNKGYLWLSTFNGLSQFDPVRKTFKNYFQDDGLQSNQFVYNAAYRLQSGEFVFGGIKGFNIFYPDSITTRQGTPTVKITGLRINNLPTALESRYVTKVRGDQMETLTIPFHEAVLSIDFAALEYTAPRKISYAYYLEGWDKDWNYSGRLRTANYTHLSEGTYLLRIKSTNADGIWNPQEVKLQIIVLPPWYRSWWAYVIYLILAGVAIYKYLQYRTRQAKLAFEMSLAKLNAEKTQAQYLKEKAERETERIIIERDKEINAKRLSFFTNISHEFRTPLTLIINPLKDIIDKNVQGKTADINELNIVYRNARRLHSLVDQLLLFRKADEGADQLKISRLNFCSLCNEVYLAFVHQAKALNIKYEFDCPYETLEVYGDREKLEIILYNLISNALKYTPHGGKVVLKITEGDSTIDVAVSDNGYGIPKETGDKLFERFYQVQQKGVPSKSGFGIGLYLVKNFIDHHKGKICYYSEQGEGTTFYIQLQKGKEHLRELPIHEETIHNTAFLKELVEGGETLKENNTSNERKTEFEPLINENKSLLVADDDEQISQYIAKVFNDFTVYQARNGEEAFRLASQHIPDIIISDVNMDGMNGIDLCRTIKEDPSLSHIPVILLTGSSSSEIKLMGVEGGADDYITKPFEKELLLARVANLLKSKNNLQKYFYNEVTLQKNTLKISVEYKEFLERCIAIVEHNIDNNNFNIKILATELGMSHSNLYKKVKSISGQSVNAFIRFIRLRKAAEILINTNHNVNETAAEVGFNDLKYFREQFSKLFGMNPSEYIKKYRKVFGKSYTLNEDGHKMEN</sequence>
<dbReference type="SUPFAM" id="SSF52172">
    <property type="entry name" value="CheY-like"/>
    <property type="match status" value="1"/>
</dbReference>
<dbReference type="InterPro" id="IPR004358">
    <property type="entry name" value="Sig_transdc_His_kin-like_C"/>
</dbReference>
<evidence type="ECO:0000256" key="1">
    <source>
        <dbReference type="ARBA" id="ARBA00000085"/>
    </source>
</evidence>
<comment type="caution">
    <text evidence="16">The sequence shown here is derived from an EMBL/GenBank/DDBJ whole genome shotgun (WGS) entry which is preliminary data.</text>
</comment>
<dbReference type="Pfam" id="PF07494">
    <property type="entry name" value="Reg_prop"/>
    <property type="match status" value="5"/>
</dbReference>
<dbReference type="PANTHER" id="PTHR43547">
    <property type="entry name" value="TWO-COMPONENT HISTIDINE KINASE"/>
    <property type="match status" value="1"/>
</dbReference>
<dbReference type="EC" id="2.7.13.3" evidence="2"/>
<organism evidence="16 17">
    <name type="scientific">Paraflavisolibacter caeni</name>
    <dbReference type="NCBI Taxonomy" id="2982496"/>
    <lineage>
        <taxon>Bacteria</taxon>
        <taxon>Pseudomonadati</taxon>
        <taxon>Bacteroidota</taxon>
        <taxon>Chitinophagia</taxon>
        <taxon>Chitinophagales</taxon>
        <taxon>Chitinophagaceae</taxon>
        <taxon>Paraflavisolibacter</taxon>
    </lineage>
</organism>
<dbReference type="InterPro" id="IPR018060">
    <property type="entry name" value="HTH_AraC"/>
</dbReference>
<evidence type="ECO:0000259" key="15">
    <source>
        <dbReference type="PROSITE" id="PS50110"/>
    </source>
</evidence>
<dbReference type="CDD" id="cd00082">
    <property type="entry name" value="HisKA"/>
    <property type="match status" value="1"/>
</dbReference>
<dbReference type="PROSITE" id="PS50110">
    <property type="entry name" value="RESPONSE_REGULATORY"/>
    <property type="match status" value="1"/>
</dbReference>
<dbReference type="SMART" id="SM00342">
    <property type="entry name" value="HTH_ARAC"/>
    <property type="match status" value="1"/>
</dbReference>
<dbReference type="SUPFAM" id="SSF55874">
    <property type="entry name" value="ATPase domain of HSP90 chaperone/DNA topoisomerase II/histidine kinase"/>
    <property type="match status" value="1"/>
</dbReference>
<dbReference type="SUPFAM" id="SSF47384">
    <property type="entry name" value="Homodimeric domain of signal transducing histidine kinase"/>
    <property type="match status" value="1"/>
</dbReference>